<dbReference type="EMBL" id="CP159578">
    <property type="protein sequence ID" value="XCJ78691.1"/>
    <property type="molecule type" value="Genomic_DNA"/>
</dbReference>
<proteinExistence type="predicted"/>
<accession>A0AB74U339</accession>
<reference evidence="2" key="1">
    <citation type="submission" date="2024-06" db="EMBL/GenBank/DDBJ databases">
        <title>Complete genome of Salinicola endophyticus HNIBRBA4755.</title>
        <authorList>
            <person name="Shin S.Y."/>
            <person name="Kang H."/>
            <person name="Song J."/>
        </authorList>
    </citation>
    <scope>NUCLEOTIDE SEQUENCE</scope>
    <source>
        <strain evidence="2">HNIBRBA4755</strain>
    </source>
</reference>
<dbReference type="InterPro" id="IPR027843">
    <property type="entry name" value="DUF4440"/>
</dbReference>
<feature type="domain" description="DUF4440" evidence="1">
    <location>
        <begin position="11"/>
        <end position="109"/>
    </location>
</feature>
<dbReference type="Pfam" id="PF14534">
    <property type="entry name" value="DUF4440"/>
    <property type="match status" value="1"/>
</dbReference>
<organism evidence="2">
    <name type="scientific">Salinicola endophyticus</name>
    <dbReference type="NCBI Taxonomy" id="1949083"/>
    <lineage>
        <taxon>Bacteria</taxon>
        <taxon>Pseudomonadati</taxon>
        <taxon>Pseudomonadota</taxon>
        <taxon>Gammaproteobacteria</taxon>
        <taxon>Oceanospirillales</taxon>
        <taxon>Halomonadaceae</taxon>
        <taxon>Salinicola</taxon>
    </lineage>
</organism>
<dbReference type="SUPFAM" id="SSF54427">
    <property type="entry name" value="NTF2-like"/>
    <property type="match status" value="1"/>
</dbReference>
<sequence>MEIERDAFREIESLEMELVDPSTQKNAARLQELLSDDFLEFGSSGMVIRKRDVVDSTNTSSTATYQLSDFEFKPLGGEHVLVTYRSVKSARELAYRSSIWAKRNGRWQILHHQSTIVPGSI</sequence>
<dbReference type="AlphaFoldDB" id="A0AB74U339"/>
<dbReference type="InterPro" id="IPR032710">
    <property type="entry name" value="NTF2-like_dom_sf"/>
</dbReference>
<protein>
    <submittedName>
        <fullName evidence="2">Nuclear transport factor 2 family protein</fullName>
    </submittedName>
</protein>
<evidence type="ECO:0000313" key="2">
    <source>
        <dbReference type="EMBL" id="XCJ78691.1"/>
    </source>
</evidence>
<name>A0AB74U339_9GAMM</name>
<dbReference type="Gene3D" id="3.10.450.50">
    <property type="match status" value="1"/>
</dbReference>
<gene>
    <name evidence="2" type="ORF">ABV408_14775</name>
</gene>
<evidence type="ECO:0000259" key="1">
    <source>
        <dbReference type="Pfam" id="PF14534"/>
    </source>
</evidence>
<dbReference type="RefSeq" id="WP_353979664.1">
    <property type="nucleotide sequence ID" value="NZ_CP159578.1"/>
</dbReference>